<gene>
    <name evidence="1" type="ORF">AVEN_25355_1</name>
</gene>
<name>A0A4Y2EHJ5_ARAVE</name>
<dbReference type="Proteomes" id="UP000499080">
    <property type="component" value="Unassembled WGS sequence"/>
</dbReference>
<dbReference type="OrthoDB" id="8342426at2759"/>
<sequence>MAEALLFMRAFMGHNKTSDFYRKRTTSGFKKLRNDREMQKVVDIFNISNSSQDSNAATGEQFIVHLYGGKRSDGLDKTRYKRYIQTVDKKDFKLRHESCVPSSYVSCRPPA</sequence>
<evidence type="ECO:0000313" key="1">
    <source>
        <dbReference type="EMBL" id="GBM27736.1"/>
    </source>
</evidence>
<organism evidence="1 2">
    <name type="scientific">Araneus ventricosus</name>
    <name type="common">Orbweaver spider</name>
    <name type="synonym">Epeira ventricosa</name>
    <dbReference type="NCBI Taxonomy" id="182803"/>
    <lineage>
        <taxon>Eukaryota</taxon>
        <taxon>Metazoa</taxon>
        <taxon>Ecdysozoa</taxon>
        <taxon>Arthropoda</taxon>
        <taxon>Chelicerata</taxon>
        <taxon>Arachnida</taxon>
        <taxon>Araneae</taxon>
        <taxon>Araneomorphae</taxon>
        <taxon>Entelegynae</taxon>
        <taxon>Araneoidea</taxon>
        <taxon>Araneidae</taxon>
        <taxon>Araneus</taxon>
    </lineage>
</organism>
<comment type="caution">
    <text evidence="1">The sequence shown here is derived from an EMBL/GenBank/DDBJ whole genome shotgun (WGS) entry which is preliminary data.</text>
</comment>
<keyword evidence="2" id="KW-1185">Reference proteome</keyword>
<accession>A0A4Y2EHJ5</accession>
<dbReference type="AlphaFoldDB" id="A0A4Y2EHJ5"/>
<proteinExistence type="predicted"/>
<dbReference type="EMBL" id="BGPR01000593">
    <property type="protein sequence ID" value="GBM27736.1"/>
    <property type="molecule type" value="Genomic_DNA"/>
</dbReference>
<evidence type="ECO:0000313" key="2">
    <source>
        <dbReference type="Proteomes" id="UP000499080"/>
    </source>
</evidence>
<reference evidence="1 2" key="1">
    <citation type="journal article" date="2019" name="Sci. Rep.">
        <title>Orb-weaving spider Araneus ventricosus genome elucidates the spidroin gene catalogue.</title>
        <authorList>
            <person name="Kono N."/>
            <person name="Nakamura H."/>
            <person name="Ohtoshi R."/>
            <person name="Moran D.A.P."/>
            <person name="Shinohara A."/>
            <person name="Yoshida Y."/>
            <person name="Fujiwara M."/>
            <person name="Mori M."/>
            <person name="Tomita M."/>
            <person name="Arakawa K."/>
        </authorList>
    </citation>
    <scope>NUCLEOTIDE SEQUENCE [LARGE SCALE GENOMIC DNA]</scope>
</reference>
<protein>
    <submittedName>
        <fullName evidence="1">Uncharacterized protein</fullName>
    </submittedName>
</protein>